<accession>A0ABU1N2J3</accession>
<keyword evidence="3" id="KW-1185">Reference proteome</keyword>
<evidence type="ECO:0000259" key="1">
    <source>
        <dbReference type="Pfam" id="PF00144"/>
    </source>
</evidence>
<dbReference type="InterPro" id="IPR052907">
    <property type="entry name" value="Beta-lactamase/esterase"/>
</dbReference>
<dbReference type="PANTHER" id="PTHR43319">
    <property type="entry name" value="BETA-LACTAMASE-RELATED"/>
    <property type="match status" value="1"/>
</dbReference>
<gene>
    <name evidence="2" type="ORF">J2800_003061</name>
</gene>
<dbReference type="InterPro" id="IPR012338">
    <property type="entry name" value="Beta-lactam/transpept-like"/>
</dbReference>
<dbReference type="Proteomes" id="UP001262754">
    <property type="component" value="Unassembled WGS sequence"/>
</dbReference>
<feature type="domain" description="Beta-lactamase-related" evidence="1">
    <location>
        <begin position="20"/>
        <end position="368"/>
    </location>
</feature>
<dbReference type="Gene3D" id="3.40.710.10">
    <property type="entry name" value="DD-peptidase/beta-lactamase superfamily"/>
    <property type="match status" value="1"/>
</dbReference>
<evidence type="ECO:0000313" key="3">
    <source>
        <dbReference type="Proteomes" id="UP001262754"/>
    </source>
</evidence>
<sequence>MTVDITGFCPDRFSAVRDAFTANFEDGGELGARFSLAVHGEVVLDLMGGFADRKREVAFGPDTLTPLFSTTKAVAALLIARLVDQGRLTYDQTVASVWPEFAQAGKQDVTVGQVMSHQDGLSGFPDETDPAIWFDWEATTAKLAAMAPLWPVGSASGYHPVTFGFTAGEIFRRVDGRTMGAALREDLAEPLDLDIWIGLPDSEHARCAELMRPTALPEFGAMNEAVKAAFMTKWAAPGGRGTADWRRAEIPSANGHATAPALARLMGALASGGELDGVRVLSPAVIAQASAERIVGQDLVLPYVISWGAGFMRNTPNFFYGPAADAFGHSGWGGSCAFADPSRGVSGAYVMNKQGSELIGDPRAVRLIQAAYSAL</sequence>
<dbReference type="PANTHER" id="PTHR43319:SF3">
    <property type="entry name" value="BETA-LACTAMASE-RELATED DOMAIN-CONTAINING PROTEIN"/>
    <property type="match status" value="1"/>
</dbReference>
<name>A0ABU1N2J3_9CAUL</name>
<protein>
    <submittedName>
        <fullName evidence="2">CubicO group peptidase (Beta-lactamase class C family)</fullName>
    </submittedName>
</protein>
<dbReference type="InterPro" id="IPR001466">
    <property type="entry name" value="Beta-lactam-related"/>
</dbReference>
<dbReference type="Pfam" id="PF00144">
    <property type="entry name" value="Beta-lactamase"/>
    <property type="match status" value="1"/>
</dbReference>
<proteinExistence type="predicted"/>
<dbReference type="SUPFAM" id="SSF56601">
    <property type="entry name" value="beta-lactamase/transpeptidase-like"/>
    <property type="match status" value="1"/>
</dbReference>
<organism evidence="2 3">
    <name type="scientific">Caulobacter rhizosphaerae</name>
    <dbReference type="NCBI Taxonomy" id="2010972"/>
    <lineage>
        <taxon>Bacteria</taxon>
        <taxon>Pseudomonadati</taxon>
        <taxon>Pseudomonadota</taxon>
        <taxon>Alphaproteobacteria</taxon>
        <taxon>Caulobacterales</taxon>
        <taxon>Caulobacteraceae</taxon>
        <taxon>Caulobacter</taxon>
    </lineage>
</organism>
<reference evidence="2 3" key="1">
    <citation type="submission" date="2023-07" db="EMBL/GenBank/DDBJ databases">
        <title>Sorghum-associated microbial communities from plants grown in Nebraska, USA.</title>
        <authorList>
            <person name="Schachtman D."/>
        </authorList>
    </citation>
    <scope>NUCLEOTIDE SEQUENCE [LARGE SCALE GENOMIC DNA]</scope>
    <source>
        <strain evidence="2 3">DS2154</strain>
    </source>
</reference>
<dbReference type="RefSeq" id="WP_310032766.1">
    <property type="nucleotide sequence ID" value="NZ_JAVDRL010000008.1"/>
</dbReference>
<comment type="caution">
    <text evidence="2">The sequence shown here is derived from an EMBL/GenBank/DDBJ whole genome shotgun (WGS) entry which is preliminary data.</text>
</comment>
<dbReference type="EMBL" id="JAVDRL010000008">
    <property type="protein sequence ID" value="MDR6532305.1"/>
    <property type="molecule type" value="Genomic_DNA"/>
</dbReference>
<evidence type="ECO:0000313" key="2">
    <source>
        <dbReference type="EMBL" id="MDR6532305.1"/>
    </source>
</evidence>